<dbReference type="KEGG" id="mng:MNEG_8757"/>
<gene>
    <name evidence="2" type="ORF">MNEG_8757</name>
</gene>
<evidence type="ECO:0000313" key="3">
    <source>
        <dbReference type="Proteomes" id="UP000054498"/>
    </source>
</evidence>
<evidence type="ECO:0000256" key="1">
    <source>
        <dbReference type="SAM" id="Phobius"/>
    </source>
</evidence>
<dbReference type="OrthoDB" id="10647020at2759"/>
<proteinExistence type="predicted"/>
<feature type="transmembrane region" description="Helical" evidence="1">
    <location>
        <begin position="45"/>
        <end position="66"/>
    </location>
</feature>
<dbReference type="RefSeq" id="XP_013898227.1">
    <property type="nucleotide sequence ID" value="XM_014042773.1"/>
</dbReference>
<keyword evidence="1" id="KW-0812">Transmembrane</keyword>
<keyword evidence="1" id="KW-1133">Transmembrane helix</keyword>
<accession>A0A0D2JIR8</accession>
<reference evidence="2 3" key="1">
    <citation type="journal article" date="2013" name="BMC Genomics">
        <title>Reconstruction of the lipid metabolism for the microalga Monoraphidium neglectum from its genome sequence reveals characteristics suitable for biofuel production.</title>
        <authorList>
            <person name="Bogen C."/>
            <person name="Al-Dilaimi A."/>
            <person name="Albersmeier A."/>
            <person name="Wichmann J."/>
            <person name="Grundmann M."/>
            <person name="Rupp O."/>
            <person name="Lauersen K.J."/>
            <person name="Blifernez-Klassen O."/>
            <person name="Kalinowski J."/>
            <person name="Goesmann A."/>
            <person name="Mussgnug J.H."/>
            <person name="Kruse O."/>
        </authorList>
    </citation>
    <scope>NUCLEOTIDE SEQUENCE [LARGE SCALE GENOMIC DNA]</scope>
    <source>
        <strain evidence="2 3">SAG 48.87</strain>
    </source>
</reference>
<protein>
    <submittedName>
        <fullName evidence="2">Uncharacterized protein</fullName>
    </submittedName>
</protein>
<evidence type="ECO:0000313" key="2">
    <source>
        <dbReference type="EMBL" id="KIY99207.1"/>
    </source>
</evidence>
<feature type="transmembrane region" description="Helical" evidence="1">
    <location>
        <begin position="72"/>
        <end position="94"/>
    </location>
</feature>
<name>A0A0D2JIR8_9CHLO</name>
<sequence length="214" mass="22017">MGASAARHGSQLLGLLSAAAAFSALGFQVVPFGLGWFIGWQNDDAMLNSAAAAAALLAPVMALRAAGLTPPWLLPFRLGVSVFGSVCLLLAGLIRSSVFALSATRGSSLRMAEFVCVNAAYAAILAAFMAAGALLGMPSLQASGTTFLFLYASEKAWELAYQVKDARALWVLGFAASVAMWRVGLFLSSHPGWLASVIGVGDGLLPPPQGTQAA</sequence>
<keyword evidence="1" id="KW-0472">Membrane</keyword>
<keyword evidence="3" id="KW-1185">Reference proteome</keyword>
<feature type="transmembrane region" description="Helical" evidence="1">
    <location>
        <begin position="12"/>
        <end position="38"/>
    </location>
</feature>
<feature type="transmembrane region" description="Helical" evidence="1">
    <location>
        <begin position="115"/>
        <end position="137"/>
    </location>
</feature>
<feature type="transmembrane region" description="Helical" evidence="1">
    <location>
        <begin position="168"/>
        <end position="187"/>
    </location>
</feature>
<dbReference type="EMBL" id="KK101920">
    <property type="protein sequence ID" value="KIY99207.1"/>
    <property type="molecule type" value="Genomic_DNA"/>
</dbReference>
<dbReference type="Proteomes" id="UP000054498">
    <property type="component" value="Unassembled WGS sequence"/>
</dbReference>
<dbReference type="GeneID" id="25741632"/>
<organism evidence="2 3">
    <name type="scientific">Monoraphidium neglectum</name>
    <dbReference type="NCBI Taxonomy" id="145388"/>
    <lineage>
        <taxon>Eukaryota</taxon>
        <taxon>Viridiplantae</taxon>
        <taxon>Chlorophyta</taxon>
        <taxon>core chlorophytes</taxon>
        <taxon>Chlorophyceae</taxon>
        <taxon>CS clade</taxon>
        <taxon>Sphaeropleales</taxon>
        <taxon>Selenastraceae</taxon>
        <taxon>Monoraphidium</taxon>
    </lineage>
</organism>
<dbReference type="AlphaFoldDB" id="A0A0D2JIR8"/>